<gene>
    <name evidence="2" type="ORF">V3467_12900</name>
</gene>
<feature type="compositionally biased region" description="Polar residues" evidence="1">
    <location>
        <begin position="1"/>
        <end position="10"/>
    </location>
</feature>
<evidence type="ECO:0000256" key="1">
    <source>
        <dbReference type="SAM" id="MobiDB-lite"/>
    </source>
</evidence>
<feature type="region of interest" description="Disordered" evidence="1">
    <location>
        <begin position="1"/>
        <end position="25"/>
    </location>
</feature>
<proteinExistence type="predicted"/>
<organism evidence="2 3">
    <name type="scientific">Flavobacterium covae</name>
    <dbReference type="NCBI Taxonomy" id="2906076"/>
    <lineage>
        <taxon>Bacteria</taxon>
        <taxon>Pseudomonadati</taxon>
        <taxon>Bacteroidota</taxon>
        <taxon>Flavobacteriia</taxon>
        <taxon>Flavobacteriales</taxon>
        <taxon>Flavobacteriaceae</taxon>
        <taxon>Flavobacterium</taxon>
    </lineage>
</organism>
<dbReference type="EMBL" id="JAZHOJ010000038">
    <property type="protein sequence ID" value="MFK7004736.1"/>
    <property type="molecule type" value="Genomic_DNA"/>
</dbReference>
<protein>
    <submittedName>
        <fullName evidence="2">Uncharacterized protein</fullName>
    </submittedName>
</protein>
<keyword evidence="3" id="KW-1185">Reference proteome</keyword>
<dbReference type="Proteomes" id="UP001621713">
    <property type="component" value="Unassembled WGS sequence"/>
</dbReference>
<sequence length="55" mass="5843">MLTPISTPSPVQVEHSLTGGEDSSFAVPSEDTSYHLVLSARFIPFSKIVIAPSVV</sequence>
<reference evidence="2 3" key="1">
    <citation type="submission" date="2024-02" db="EMBL/GenBank/DDBJ databases">
        <title>Comparative Genomic Analysis of Flavobacterium Species Causing Columnaris Disease of Freshwater Fish in Thailand: Insights into Virulence and Resistance Mechanisms.</title>
        <authorList>
            <person name="Nguyen D."/>
            <person name="Chokmangmeepisarn P."/>
            <person name="Khianchaikhan K."/>
            <person name="Morishita M."/>
            <person name="Bunnoy A."/>
            <person name="Rodkhum C."/>
        </authorList>
    </citation>
    <scope>NUCLEOTIDE SEQUENCE [LARGE SCALE GENOMIC DNA]</scope>
    <source>
        <strain evidence="2 3">PCBSB2203</strain>
    </source>
</reference>
<evidence type="ECO:0000313" key="3">
    <source>
        <dbReference type="Proteomes" id="UP001621713"/>
    </source>
</evidence>
<accession>A0ABW8PK83</accession>
<name>A0ABW8PK83_9FLAO</name>
<dbReference type="RefSeq" id="WP_163445038.1">
    <property type="nucleotide sequence ID" value="NZ_JAZHOJ010000038.1"/>
</dbReference>
<comment type="caution">
    <text evidence="2">The sequence shown here is derived from an EMBL/GenBank/DDBJ whole genome shotgun (WGS) entry which is preliminary data.</text>
</comment>
<evidence type="ECO:0000313" key="2">
    <source>
        <dbReference type="EMBL" id="MFK7004736.1"/>
    </source>
</evidence>